<dbReference type="InterPro" id="IPR003323">
    <property type="entry name" value="OTU_dom"/>
</dbReference>
<dbReference type="Pfam" id="PF00271">
    <property type="entry name" value="Helicase_C"/>
    <property type="match status" value="1"/>
</dbReference>
<dbReference type="GO" id="GO:0016579">
    <property type="term" value="P:protein deubiquitination"/>
    <property type="evidence" value="ECO:0007669"/>
    <property type="project" value="TreeGrafter"/>
</dbReference>
<protein>
    <recommendedName>
        <fullName evidence="2">OTU domain-containing protein</fullName>
    </recommendedName>
</protein>
<comment type="similarity">
    <text evidence="1">Belongs to the peptidase C85 family.</text>
</comment>
<dbReference type="Gene3D" id="3.90.70.80">
    <property type="match status" value="1"/>
</dbReference>
<proteinExistence type="inferred from homology"/>
<dbReference type="AlphaFoldDB" id="A0A6A6NC25"/>
<dbReference type="InterPro" id="IPR050704">
    <property type="entry name" value="Peptidase_C85-like"/>
</dbReference>
<evidence type="ECO:0000313" key="3">
    <source>
        <dbReference type="EMBL" id="KAF2323007.1"/>
    </source>
</evidence>
<evidence type="ECO:0000256" key="1">
    <source>
        <dbReference type="ARBA" id="ARBA00010407"/>
    </source>
</evidence>
<dbReference type="GO" id="GO:0004843">
    <property type="term" value="F:cysteine-type deubiquitinase activity"/>
    <property type="evidence" value="ECO:0007669"/>
    <property type="project" value="TreeGrafter"/>
</dbReference>
<organism evidence="3 4">
    <name type="scientific">Hevea brasiliensis</name>
    <name type="common">Para rubber tree</name>
    <name type="synonym">Siphonia brasiliensis</name>
    <dbReference type="NCBI Taxonomy" id="3981"/>
    <lineage>
        <taxon>Eukaryota</taxon>
        <taxon>Viridiplantae</taxon>
        <taxon>Streptophyta</taxon>
        <taxon>Embryophyta</taxon>
        <taxon>Tracheophyta</taxon>
        <taxon>Spermatophyta</taxon>
        <taxon>Magnoliopsida</taxon>
        <taxon>eudicotyledons</taxon>
        <taxon>Gunneridae</taxon>
        <taxon>Pentapetalae</taxon>
        <taxon>rosids</taxon>
        <taxon>fabids</taxon>
        <taxon>Malpighiales</taxon>
        <taxon>Euphorbiaceae</taxon>
        <taxon>Crotonoideae</taxon>
        <taxon>Micrandreae</taxon>
        <taxon>Hevea</taxon>
    </lineage>
</organism>
<dbReference type="SUPFAM" id="SSF52540">
    <property type="entry name" value="P-loop containing nucleoside triphosphate hydrolases"/>
    <property type="match status" value="2"/>
</dbReference>
<dbReference type="Proteomes" id="UP000467840">
    <property type="component" value="Chromosome 11"/>
</dbReference>
<name>A0A6A6NC25_HEVBR</name>
<dbReference type="InterPro" id="IPR038765">
    <property type="entry name" value="Papain-like_cys_pep_sf"/>
</dbReference>
<evidence type="ECO:0000259" key="2">
    <source>
        <dbReference type="PROSITE" id="PS50802"/>
    </source>
</evidence>
<dbReference type="CDD" id="cd22751">
    <property type="entry name" value="OTU_plant_OTU9-like"/>
    <property type="match status" value="1"/>
</dbReference>
<dbReference type="Pfam" id="PF02338">
    <property type="entry name" value="OTU"/>
    <property type="match status" value="1"/>
</dbReference>
<dbReference type="PANTHER" id="PTHR12419">
    <property type="entry name" value="OTU DOMAIN CONTAINING PROTEIN"/>
    <property type="match status" value="1"/>
</dbReference>
<evidence type="ECO:0000313" key="4">
    <source>
        <dbReference type="Proteomes" id="UP000467840"/>
    </source>
</evidence>
<dbReference type="Gene3D" id="3.40.50.300">
    <property type="entry name" value="P-loop containing nucleotide triphosphate hydrolases"/>
    <property type="match status" value="3"/>
</dbReference>
<gene>
    <name evidence="3" type="ORF">GH714_032732</name>
</gene>
<comment type="caution">
    <text evidence="3">The sequence shown here is derived from an EMBL/GenBank/DDBJ whole genome shotgun (WGS) entry which is preliminary data.</text>
</comment>
<accession>A0A6A6NC25</accession>
<feature type="domain" description="OTU" evidence="2">
    <location>
        <begin position="552"/>
        <end position="656"/>
    </location>
</feature>
<dbReference type="EMBL" id="JAAGAX010000002">
    <property type="protein sequence ID" value="KAF2323007.1"/>
    <property type="molecule type" value="Genomic_DNA"/>
</dbReference>
<keyword evidence="4" id="KW-1185">Reference proteome</keyword>
<dbReference type="SUPFAM" id="SSF54001">
    <property type="entry name" value="Cysteine proteinases"/>
    <property type="match status" value="1"/>
</dbReference>
<reference evidence="3 4" key="1">
    <citation type="journal article" date="2020" name="Mol. Plant">
        <title>The Chromosome-Based Rubber Tree Genome Provides New Insights into Spurge Genome Evolution and Rubber Biosynthesis.</title>
        <authorList>
            <person name="Liu J."/>
            <person name="Shi C."/>
            <person name="Shi C.C."/>
            <person name="Li W."/>
            <person name="Zhang Q.J."/>
            <person name="Zhang Y."/>
            <person name="Li K."/>
            <person name="Lu H.F."/>
            <person name="Shi C."/>
            <person name="Zhu S.T."/>
            <person name="Xiao Z.Y."/>
            <person name="Nan H."/>
            <person name="Yue Y."/>
            <person name="Zhu X.G."/>
            <person name="Wu Y."/>
            <person name="Hong X.N."/>
            <person name="Fan G.Y."/>
            <person name="Tong Y."/>
            <person name="Zhang D."/>
            <person name="Mao C.L."/>
            <person name="Liu Y.L."/>
            <person name="Hao S.J."/>
            <person name="Liu W.Q."/>
            <person name="Lv M.Q."/>
            <person name="Zhang H.B."/>
            <person name="Liu Y."/>
            <person name="Hu-Tang G.R."/>
            <person name="Wang J.P."/>
            <person name="Wang J.H."/>
            <person name="Sun Y.H."/>
            <person name="Ni S.B."/>
            <person name="Chen W.B."/>
            <person name="Zhang X.C."/>
            <person name="Jiao Y.N."/>
            <person name="Eichler E.E."/>
            <person name="Li G.H."/>
            <person name="Liu X."/>
            <person name="Gao L.Z."/>
        </authorList>
    </citation>
    <scope>NUCLEOTIDE SEQUENCE [LARGE SCALE GENOMIC DNA]</scope>
    <source>
        <strain evidence="4">cv. GT1</strain>
        <tissue evidence="3">Leaf</tissue>
    </source>
</reference>
<sequence length="685" mass="77781">MLKSKATKFLKRITLVLASMAKAKTLALKSKTHALKTRLMIFFLLRDKKILMSSISHKLHSIMGQQEHDKDQEDGDNNMGEQSKSIVLYNHGSMSLPSPTQMELLENADEQDNIYGYGYGYGYNYEDEDDEEKFPDLTHSLFESEDLDFEDPGGSVIDLVKNSKKEGEEFRLEDEIDHVADLFIKRVHLSPGGSDLHRVRFMEIANTKICAKVQHPSQIINLQLSYFTLAAAILWFFAEFQKKKKKLYFRSLGSDNVKKTSRQRREVLPGEPNVLHVNIEAARYGMPIAVQMQAIPIALSGKSLLASAGTGSGKLLPIWLRIKLSCLVTVVVGGDNMAGQLYHIQQGVELIVGTPGRLIDLVTKHDVEPDICSRLVDSSKAMKQLAIWVALKQKKRKLFDILMRKQHFLPPVVVYMDSRLGADLLSNAIMVTAGLKALSIHGPKSMKERREIMRSLLVGEVSVIVATGVLGWGVDLLEDNPEFKEKTLLVFRMNSSVEGRLWKRCPIDLSIDDFWCKSEGSGNAREYNQSTGSIPFYRNIYEEMLGLNVYGLYEVKVSGDGNCQFRALSDQMYKSPEHHKHIRKEVVKQLKDYRSLYEGYVPMKYKRYYKKMAKSGEWGDHVTLQAAADKYTSVIISECTTVENNVLLHKLESWEMKLINSENKLNLTIYFDGVETNRIVVKFLV</sequence>
<dbReference type="PANTHER" id="PTHR12419:SF3">
    <property type="entry name" value="OVARIAN TUMOR DOMAIN-CONTAINING DEUBIQUITINATING ENZYME 12"/>
    <property type="match status" value="1"/>
</dbReference>
<dbReference type="PROSITE" id="PS50802">
    <property type="entry name" value="OTU"/>
    <property type="match status" value="1"/>
</dbReference>
<dbReference type="InterPro" id="IPR001650">
    <property type="entry name" value="Helicase_C-like"/>
</dbReference>
<dbReference type="InterPro" id="IPR027417">
    <property type="entry name" value="P-loop_NTPase"/>
</dbReference>